<dbReference type="EMBL" id="FTMN01000008">
    <property type="protein sequence ID" value="SIQ71993.1"/>
    <property type="molecule type" value="Genomic_DNA"/>
</dbReference>
<feature type="non-terminal residue" evidence="2">
    <location>
        <position position="1"/>
    </location>
</feature>
<dbReference type="Proteomes" id="UP000186895">
    <property type="component" value="Unassembled WGS sequence"/>
</dbReference>
<feature type="region of interest" description="Disordered" evidence="1">
    <location>
        <begin position="145"/>
        <end position="166"/>
    </location>
</feature>
<keyword evidence="3" id="KW-1185">Reference proteome</keyword>
<dbReference type="AlphaFoldDB" id="A0A1N6V261"/>
<sequence>FWFTYSAVQAFENGSFVGLAAENALPDTPAPVPQVDSSGTGHAPGVVPAPSGPQASISVVESADPFQALIDAGAQPYVSAVVYVRSTGAVYYRVHVYFDDQLLDVFDQDALEELGYLAQYRKSGLLLNKHGNTILLREYYGSAGTRREEPMGGAEGARAAPVPTIL</sequence>
<name>A0A1N6V261_9GAMM</name>
<dbReference type="RefSeq" id="WP_175612034.1">
    <property type="nucleotide sequence ID" value="NZ_FTMN01000008.1"/>
</dbReference>
<evidence type="ECO:0000313" key="3">
    <source>
        <dbReference type="Proteomes" id="UP000186895"/>
    </source>
</evidence>
<evidence type="ECO:0000256" key="1">
    <source>
        <dbReference type="SAM" id="MobiDB-lite"/>
    </source>
</evidence>
<dbReference type="STRING" id="49186.SAMN05421647_1081"/>
<gene>
    <name evidence="2" type="ORF">SAMN05421647_1081</name>
</gene>
<feature type="region of interest" description="Disordered" evidence="1">
    <location>
        <begin position="28"/>
        <end position="47"/>
    </location>
</feature>
<protein>
    <submittedName>
        <fullName evidence="2">Uncharacterized protein</fullName>
    </submittedName>
</protein>
<reference evidence="2 3" key="1">
    <citation type="submission" date="2017-01" db="EMBL/GenBank/DDBJ databases">
        <authorList>
            <person name="Mah S.A."/>
            <person name="Swanson W.J."/>
            <person name="Moy G.W."/>
            <person name="Vacquier V.D."/>
        </authorList>
    </citation>
    <scope>NUCLEOTIDE SEQUENCE [LARGE SCALE GENOMIC DNA]</scope>
    <source>
        <strain evidence="2 3">DSM 7027</strain>
    </source>
</reference>
<proteinExistence type="predicted"/>
<evidence type="ECO:0000313" key="2">
    <source>
        <dbReference type="EMBL" id="SIQ71993.1"/>
    </source>
</evidence>
<accession>A0A1N6V261</accession>
<organism evidence="2 3">
    <name type="scientific">Marinobacterium stanieri</name>
    <dbReference type="NCBI Taxonomy" id="49186"/>
    <lineage>
        <taxon>Bacteria</taxon>
        <taxon>Pseudomonadati</taxon>
        <taxon>Pseudomonadota</taxon>
        <taxon>Gammaproteobacteria</taxon>
        <taxon>Oceanospirillales</taxon>
        <taxon>Oceanospirillaceae</taxon>
        <taxon>Marinobacterium</taxon>
    </lineage>
</organism>